<comment type="subcellular location">
    <subcellularLocation>
        <location evidence="1">Endomembrane system</location>
        <topology evidence="1">Multi-pass membrane protein</topology>
    </subcellularLocation>
</comment>
<dbReference type="GO" id="GO:0005506">
    <property type="term" value="F:iron ion binding"/>
    <property type="evidence" value="ECO:0007669"/>
    <property type="project" value="InterPro"/>
</dbReference>
<accession>A0A177M9B9</accession>
<evidence type="ECO:0000313" key="9">
    <source>
        <dbReference type="EMBL" id="OAI02327.1"/>
    </source>
</evidence>
<evidence type="ECO:0000259" key="8">
    <source>
        <dbReference type="Pfam" id="PF04116"/>
    </source>
</evidence>
<dbReference type="Pfam" id="PF04116">
    <property type="entry name" value="FA_hydroxylase"/>
    <property type="match status" value="1"/>
</dbReference>
<dbReference type="InterPro" id="IPR051689">
    <property type="entry name" value="Sterol_desaturase/TMEM195"/>
</dbReference>
<evidence type="ECO:0000256" key="5">
    <source>
        <dbReference type="ARBA" id="ARBA00023098"/>
    </source>
</evidence>
<proteinExistence type="predicted"/>
<evidence type="ECO:0000256" key="4">
    <source>
        <dbReference type="ARBA" id="ARBA00023002"/>
    </source>
</evidence>
<dbReference type="RefSeq" id="WP_064037182.1">
    <property type="nucleotide sequence ID" value="NZ_LUUH01000062.1"/>
</dbReference>
<dbReference type="InterPro" id="IPR006694">
    <property type="entry name" value="Fatty_acid_hydroxylase"/>
</dbReference>
<dbReference type="PANTHER" id="PTHR21624:SF1">
    <property type="entry name" value="ALKYLGLYCEROL MONOOXYGENASE"/>
    <property type="match status" value="1"/>
</dbReference>
<feature type="domain" description="Fatty acid hydroxylase" evidence="8">
    <location>
        <begin position="86"/>
        <end position="222"/>
    </location>
</feature>
<feature type="transmembrane region" description="Helical" evidence="7">
    <location>
        <begin position="6"/>
        <end position="23"/>
    </location>
</feature>
<evidence type="ECO:0000256" key="7">
    <source>
        <dbReference type="SAM" id="Phobius"/>
    </source>
</evidence>
<feature type="transmembrane region" description="Helical" evidence="7">
    <location>
        <begin position="43"/>
        <end position="62"/>
    </location>
</feature>
<dbReference type="GO" id="GO:0016020">
    <property type="term" value="C:membrane"/>
    <property type="evidence" value="ECO:0007669"/>
    <property type="project" value="GOC"/>
</dbReference>
<keyword evidence="6 7" id="KW-0472">Membrane</keyword>
<dbReference type="GO" id="GO:0008610">
    <property type="term" value="P:lipid biosynthetic process"/>
    <property type="evidence" value="ECO:0007669"/>
    <property type="project" value="InterPro"/>
</dbReference>
<feature type="transmembrane region" description="Helical" evidence="7">
    <location>
        <begin position="82"/>
        <end position="103"/>
    </location>
</feature>
<name>A0A177M9B9_METMH</name>
<comment type="caution">
    <text evidence="9">The sequence shown here is derived from an EMBL/GenBank/DDBJ whole genome shotgun (WGS) entry which is preliminary data.</text>
</comment>
<dbReference type="GO" id="GO:0050479">
    <property type="term" value="F:glyceryl-ether monooxygenase activity"/>
    <property type="evidence" value="ECO:0007669"/>
    <property type="project" value="TreeGrafter"/>
</dbReference>
<keyword evidence="5" id="KW-0443">Lipid metabolism</keyword>
<evidence type="ECO:0000256" key="6">
    <source>
        <dbReference type="ARBA" id="ARBA00023136"/>
    </source>
</evidence>
<dbReference type="Proteomes" id="UP000077763">
    <property type="component" value="Unassembled WGS sequence"/>
</dbReference>
<dbReference type="GO" id="GO:0006643">
    <property type="term" value="P:membrane lipid metabolic process"/>
    <property type="evidence" value="ECO:0007669"/>
    <property type="project" value="TreeGrafter"/>
</dbReference>
<sequence length="263" mass="30120">MEAMVRLGVFLGIFVLMAAWEWFRPKRRLSLQRRRRWPVNLGLAILNVGVMRLSIGAAAWLAANWAAEQHIGLFNVLPVPRWLSIVLSLLLLDLAIYAQHIAAHRWRWFWRLHQVHHTDMDFDTTTAVRFHPLEIMLSMLYKVALVVLLGADPVAVIAFEVILNGCALFNHGNVGLPPVVERGLRYLIVTPDMHRIHHSAFQPETDSNYGFSLSCWDRLFKTYCPQAREAQATMTIGLSEFRESAELGFVGLLALPFRRSRSR</sequence>
<keyword evidence="2 7" id="KW-0812">Transmembrane</keyword>
<organism evidence="9 10">
    <name type="scientific">Methylomonas methanica</name>
    <dbReference type="NCBI Taxonomy" id="421"/>
    <lineage>
        <taxon>Bacteria</taxon>
        <taxon>Pseudomonadati</taxon>
        <taxon>Pseudomonadota</taxon>
        <taxon>Gammaproteobacteria</taxon>
        <taxon>Methylococcales</taxon>
        <taxon>Methylococcaceae</taxon>
        <taxon>Methylomonas</taxon>
    </lineage>
</organism>
<evidence type="ECO:0000313" key="10">
    <source>
        <dbReference type="Proteomes" id="UP000077763"/>
    </source>
</evidence>
<dbReference type="PANTHER" id="PTHR21624">
    <property type="entry name" value="STEROL DESATURASE-RELATED PROTEIN"/>
    <property type="match status" value="1"/>
</dbReference>
<dbReference type="AlphaFoldDB" id="A0A177M9B9"/>
<keyword evidence="3 7" id="KW-1133">Transmembrane helix</keyword>
<reference evidence="9 10" key="1">
    <citation type="submission" date="2016-03" db="EMBL/GenBank/DDBJ databases">
        <authorList>
            <person name="Ploux O."/>
        </authorList>
    </citation>
    <scope>NUCLEOTIDE SEQUENCE [LARGE SCALE GENOMIC DNA]</scope>
    <source>
        <strain evidence="9 10">R-45371</strain>
    </source>
</reference>
<evidence type="ECO:0000256" key="2">
    <source>
        <dbReference type="ARBA" id="ARBA00022692"/>
    </source>
</evidence>
<dbReference type="GO" id="GO:0012505">
    <property type="term" value="C:endomembrane system"/>
    <property type="evidence" value="ECO:0007669"/>
    <property type="project" value="UniProtKB-SubCell"/>
</dbReference>
<keyword evidence="4" id="KW-0560">Oxidoreductase</keyword>
<protein>
    <submittedName>
        <fullName evidence="9">Sterol desaturase</fullName>
    </submittedName>
</protein>
<gene>
    <name evidence="9" type="ORF">A1353_16165</name>
</gene>
<evidence type="ECO:0000256" key="3">
    <source>
        <dbReference type="ARBA" id="ARBA00022989"/>
    </source>
</evidence>
<evidence type="ECO:0000256" key="1">
    <source>
        <dbReference type="ARBA" id="ARBA00004127"/>
    </source>
</evidence>
<dbReference type="EMBL" id="LUUH01000062">
    <property type="protein sequence ID" value="OAI02327.1"/>
    <property type="molecule type" value="Genomic_DNA"/>
</dbReference>